<evidence type="ECO:0000313" key="2">
    <source>
        <dbReference type="EMBL" id="MFB9108622.1"/>
    </source>
</evidence>
<sequence>MRYALKNAGFNVDKLKLGTVDTLQGAERLIILFSMVYGKSDSGTMFFDRDNKPNMLNVAVSRAKDNFIVFANTEILDKRSKNPSGILSNYLTYETEK</sequence>
<evidence type="ECO:0000313" key="3">
    <source>
        <dbReference type="Proteomes" id="UP001589562"/>
    </source>
</evidence>
<dbReference type="InterPro" id="IPR041679">
    <property type="entry name" value="DNA2/NAM7-like_C"/>
</dbReference>
<protein>
    <submittedName>
        <fullName evidence="2">AAA domain-containing protein</fullName>
    </submittedName>
</protein>
<keyword evidence="3" id="KW-1185">Reference proteome</keyword>
<evidence type="ECO:0000259" key="1">
    <source>
        <dbReference type="Pfam" id="PF13087"/>
    </source>
</evidence>
<feature type="domain" description="DNA2/NAM7 helicase-like C-terminal" evidence="1">
    <location>
        <begin position="5"/>
        <end position="73"/>
    </location>
</feature>
<dbReference type="InterPro" id="IPR027417">
    <property type="entry name" value="P-loop_NTPase"/>
</dbReference>
<gene>
    <name evidence="2" type="ORF">ACFFVK_08540</name>
</gene>
<dbReference type="Pfam" id="PF13087">
    <property type="entry name" value="AAA_12"/>
    <property type="match status" value="1"/>
</dbReference>
<accession>A0ABV5H9P2</accession>
<dbReference type="SUPFAM" id="SSF52540">
    <property type="entry name" value="P-loop containing nucleoside triphosphate hydrolases"/>
    <property type="match status" value="1"/>
</dbReference>
<reference evidence="2 3" key="1">
    <citation type="submission" date="2024-09" db="EMBL/GenBank/DDBJ databases">
        <authorList>
            <person name="Sun Q."/>
            <person name="Mori K."/>
        </authorList>
    </citation>
    <scope>NUCLEOTIDE SEQUENCE [LARGE SCALE GENOMIC DNA]</scope>
    <source>
        <strain evidence="2 3">CECT 8365</strain>
    </source>
</reference>
<dbReference type="Proteomes" id="UP001589562">
    <property type="component" value="Unassembled WGS sequence"/>
</dbReference>
<dbReference type="EMBL" id="JBHMFE010000013">
    <property type="protein sequence ID" value="MFB9108622.1"/>
    <property type="molecule type" value="Genomic_DNA"/>
</dbReference>
<comment type="caution">
    <text evidence="2">The sequence shown here is derived from an EMBL/GenBank/DDBJ whole genome shotgun (WGS) entry which is preliminary data.</text>
</comment>
<proteinExistence type="predicted"/>
<organism evidence="2 3">
    <name type="scientific">Flavobacterium gyeonganense</name>
    <dbReference type="NCBI Taxonomy" id="1310418"/>
    <lineage>
        <taxon>Bacteria</taxon>
        <taxon>Pseudomonadati</taxon>
        <taxon>Bacteroidota</taxon>
        <taxon>Flavobacteriia</taxon>
        <taxon>Flavobacteriales</taxon>
        <taxon>Flavobacteriaceae</taxon>
        <taxon>Flavobacterium</taxon>
    </lineage>
</organism>
<name>A0ABV5H9P2_9FLAO</name>
<dbReference type="RefSeq" id="WP_278010376.1">
    <property type="nucleotide sequence ID" value="NZ_CP121112.1"/>
</dbReference>
<dbReference type="Gene3D" id="3.40.50.300">
    <property type="entry name" value="P-loop containing nucleotide triphosphate hydrolases"/>
    <property type="match status" value="1"/>
</dbReference>